<dbReference type="GO" id="GO:0003964">
    <property type="term" value="F:RNA-directed DNA polymerase activity"/>
    <property type="evidence" value="ECO:0007669"/>
    <property type="project" value="UniProtKB-KW"/>
</dbReference>
<proteinExistence type="predicted"/>
<evidence type="ECO:0000313" key="2">
    <source>
        <dbReference type="Proteomes" id="UP000325315"/>
    </source>
</evidence>
<keyword evidence="1" id="KW-0808">Transferase</keyword>
<keyword evidence="2" id="KW-1185">Reference proteome</keyword>
<comment type="caution">
    <text evidence="1">The sequence shown here is derived from an EMBL/GenBank/DDBJ whole genome shotgun (WGS) entry which is preliminary data.</text>
</comment>
<protein>
    <submittedName>
        <fullName evidence="1">Reverse transcriptase-like protein</fullName>
    </submittedName>
</protein>
<dbReference type="OrthoDB" id="998808at2759"/>
<sequence length="185" mass="20928">MLSQGGKEVFIKSVLQAIPTFAMSCFLLPNSLCKKMEGIFANFWWQKGKGGKGIHWFQLSHLCRPKNEGGLGFRNMAQFNTALLAKQGCRFLENPNSLVAKVFKAKYFPKSDFLNSQLGNRTSYAWRSIWAARGILEKGMIWKVGTGSNDNKVVELINCQVREWKREVVEYTFGADEADKSFASL</sequence>
<accession>A0A5B6V7L2</accession>
<name>A0A5B6V7L2_9ROSI</name>
<organism evidence="1 2">
    <name type="scientific">Gossypium australe</name>
    <dbReference type="NCBI Taxonomy" id="47621"/>
    <lineage>
        <taxon>Eukaryota</taxon>
        <taxon>Viridiplantae</taxon>
        <taxon>Streptophyta</taxon>
        <taxon>Embryophyta</taxon>
        <taxon>Tracheophyta</taxon>
        <taxon>Spermatophyta</taxon>
        <taxon>Magnoliopsida</taxon>
        <taxon>eudicotyledons</taxon>
        <taxon>Gunneridae</taxon>
        <taxon>Pentapetalae</taxon>
        <taxon>rosids</taxon>
        <taxon>malvids</taxon>
        <taxon>Malvales</taxon>
        <taxon>Malvaceae</taxon>
        <taxon>Malvoideae</taxon>
        <taxon>Gossypium</taxon>
    </lineage>
</organism>
<reference evidence="2" key="1">
    <citation type="journal article" date="2019" name="Plant Biotechnol. J.">
        <title>Genome sequencing of the Australian wild diploid species Gossypium australe highlights disease resistance and delayed gland morphogenesis.</title>
        <authorList>
            <person name="Cai Y."/>
            <person name="Cai X."/>
            <person name="Wang Q."/>
            <person name="Wang P."/>
            <person name="Zhang Y."/>
            <person name="Cai C."/>
            <person name="Xu Y."/>
            <person name="Wang K."/>
            <person name="Zhou Z."/>
            <person name="Wang C."/>
            <person name="Geng S."/>
            <person name="Li B."/>
            <person name="Dong Q."/>
            <person name="Hou Y."/>
            <person name="Wang H."/>
            <person name="Ai P."/>
            <person name="Liu Z."/>
            <person name="Yi F."/>
            <person name="Sun M."/>
            <person name="An G."/>
            <person name="Cheng J."/>
            <person name="Zhang Y."/>
            <person name="Shi Q."/>
            <person name="Xie Y."/>
            <person name="Shi X."/>
            <person name="Chang Y."/>
            <person name="Huang F."/>
            <person name="Chen Y."/>
            <person name="Hong S."/>
            <person name="Mi L."/>
            <person name="Sun Q."/>
            <person name="Zhang L."/>
            <person name="Zhou B."/>
            <person name="Peng R."/>
            <person name="Zhang X."/>
            <person name="Liu F."/>
        </authorList>
    </citation>
    <scope>NUCLEOTIDE SEQUENCE [LARGE SCALE GENOMIC DNA]</scope>
    <source>
        <strain evidence="2">cv. PA1801</strain>
    </source>
</reference>
<gene>
    <name evidence="1" type="ORF">EPI10_000351</name>
</gene>
<dbReference type="PANTHER" id="PTHR33116:SF86">
    <property type="entry name" value="REVERSE TRANSCRIPTASE DOMAIN-CONTAINING PROTEIN"/>
    <property type="match status" value="1"/>
</dbReference>
<evidence type="ECO:0000313" key="1">
    <source>
        <dbReference type="EMBL" id="KAA3465150.1"/>
    </source>
</evidence>
<dbReference type="EMBL" id="SMMG02000007">
    <property type="protein sequence ID" value="KAA3465150.1"/>
    <property type="molecule type" value="Genomic_DNA"/>
</dbReference>
<dbReference type="PANTHER" id="PTHR33116">
    <property type="entry name" value="REVERSE TRANSCRIPTASE ZINC-BINDING DOMAIN-CONTAINING PROTEIN-RELATED-RELATED"/>
    <property type="match status" value="1"/>
</dbReference>
<keyword evidence="1" id="KW-0695">RNA-directed DNA polymerase</keyword>
<dbReference type="Proteomes" id="UP000325315">
    <property type="component" value="Unassembled WGS sequence"/>
</dbReference>
<keyword evidence="1" id="KW-0548">Nucleotidyltransferase</keyword>
<dbReference type="AlphaFoldDB" id="A0A5B6V7L2"/>
<dbReference type="PROSITE" id="PS51257">
    <property type="entry name" value="PROKAR_LIPOPROTEIN"/>
    <property type="match status" value="1"/>
</dbReference>